<protein>
    <submittedName>
        <fullName evidence="2">Glutaredoxin-related protein</fullName>
    </submittedName>
</protein>
<accession>A0A6J4SY17</accession>
<evidence type="ECO:0000256" key="1">
    <source>
        <dbReference type="SAM" id="MobiDB-lite"/>
    </source>
</evidence>
<organism evidence="2">
    <name type="scientific">uncultured Solirubrobacteraceae bacterium</name>
    <dbReference type="NCBI Taxonomy" id="1162706"/>
    <lineage>
        <taxon>Bacteria</taxon>
        <taxon>Bacillati</taxon>
        <taxon>Actinomycetota</taxon>
        <taxon>Thermoleophilia</taxon>
        <taxon>Solirubrobacterales</taxon>
        <taxon>Solirubrobacteraceae</taxon>
        <taxon>environmental samples</taxon>
    </lineage>
</organism>
<feature type="region of interest" description="Disordered" evidence="1">
    <location>
        <begin position="1"/>
        <end position="133"/>
    </location>
</feature>
<feature type="compositionally biased region" description="Basic residues" evidence="1">
    <location>
        <begin position="76"/>
        <end position="102"/>
    </location>
</feature>
<dbReference type="AlphaFoldDB" id="A0A6J4SY17"/>
<feature type="non-terminal residue" evidence="2">
    <location>
        <position position="133"/>
    </location>
</feature>
<gene>
    <name evidence="2" type="ORF">AVDCRST_MAG85-2178</name>
</gene>
<reference evidence="2" key="1">
    <citation type="submission" date="2020-02" db="EMBL/GenBank/DDBJ databases">
        <authorList>
            <person name="Meier V. D."/>
        </authorList>
    </citation>
    <scope>NUCLEOTIDE SEQUENCE</scope>
    <source>
        <strain evidence="2">AVDCRST_MAG85</strain>
    </source>
</reference>
<name>A0A6J4SY17_9ACTN</name>
<feature type="compositionally biased region" description="Basic and acidic residues" evidence="1">
    <location>
        <begin position="1"/>
        <end position="33"/>
    </location>
</feature>
<proteinExistence type="predicted"/>
<feature type="non-terminal residue" evidence="2">
    <location>
        <position position="1"/>
    </location>
</feature>
<dbReference type="EMBL" id="CADCVT010000237">
    <property type="protein sequence ID" value="CAA9508239.1"/>
    <property type="molecule type" value="Genomic_DNA"/>
</dbReference>
<sequence>ERQPASRRDRRSDPRQQGHPLHEGDARAADVRVQRPRGRRAPGRRRPVRRGRHPARPAHPPGAQRDHELADDAAAARRRRAHRRQRHHRRDVRERRAPRRARSREAGGRVPRPGRARQRRAAPAAQHREPAEL</sequence>
<feature type="compositionally biased region" description="Basic residues" evidence="1">
    <location>
        <begin position="34"/>
        <end position="56"/>
    </location>
</feature>
<evidence type="ECO:0000313" key="2">
    <source>
        <dbReference type="EMBL" id="CAA9508239.1"/>
    </source>
</evidence>